<sequence>MARDNFIQTFGILIANWEDYSQTAFLTYFLLDPTVPAPAYFSLVITRFLLITERGISFLYQNFQLPYIAANESMAIGRSS</sequence>
<protein>
    <submittedName>
        <fullName evidence="1">Uncharacterized protein</fullName>
    </submittedName>
</protein>
<reference evidence="1" key="1">
    <citation type="submission" date="2019-06" db="EMBL/GenBank/DDBJ databases">
        <authorList>
            <person name="Zheng W."/>
        </authorList>
    </citation>
    <scope>NUCLEOTIDE SEQUENCE</scope>
    <source>
        <strain evidence="1">QDHG01</strain>
    </source>
</reference>
<dbReference type="Proteomes" id="UP000785679">
    <property type="component" value="Unassembled WGS sequence"/>
</dbReference>
<organism evidence="1 2">
    <name type="scientific">Halteria grandinella</name>
    <dbReference type="NCBI Taxonomy" id="5974"/>
    <lineage>
        <taxon>Eukaryota</taxon>
        <taxon>Sar</taxon>
        <taxon>Alveolata</taxon>
        <taxon>Ciliophora</taxon>
        <taxon>Intramacronucleata</taxon>
        <taxon>Spirotrichea</taxon>
        <taxon>Stichotrichia</taxon>
        <taxon>Sporadotrichida</taxon>
        <taxon>Halteriidae</taxon>
        <taxon>Halteria</taxon>
    </lineage>
</organism>
<dbReference type="EMBL" id="RRYP01015197">
    <property type="protein sequence ID" value="TNV75611.1"/>
    <property type="molecule type" value="Genomic_DNA"/>
</dbReference>
<evidence type="ECO:0000313" key="2">
    <source>
        <dbReference type="Proteomes" id="UP000785679"/>
    </source>
</evidence>
<name>A0A8J8NJF6_HALGN</name>
<dbReference type="AlphaFoldDB" id="A0A8J8NJF6"/>
<gene>
    <name evidence="1" type="ORF">FGO68_gene6051</name>
</gene>
<proteinExistence type="predicted"/>
<comment type="caution">
    <text evidence="1">The sequence shown here is derived from an EMBL/GenBank/DDBJ whole genome shotgun (WGS) entry which is preliminary data.</text>
</comment>
<evidence type="ECO:0000313" key="1">
    <source>
        <dbReference type="EMBL" id="TNV75611.1"/>
    </source>
</evidence>
<keyword evidence="2" id="KW-1185">Reference proteome</keyword>
<accession>A0A8J8NJF6</accession>